<feature type="region of interest" description="Disordered" evidence="1">
    <location>
        <begin position="1"/>
        <end position="23"/>
    </location>
</feature>
<accession>A0ABV2ZJN6</accession>
<organism evidence="2 3">
    <name type="scientific">Streptomyces sp. 900129855</name>
    <dbReference type="NCBI Taxonomy" id="3155129"/>
    <lineage>
        <taxon>Bacteria</taxon>
        <taxon>Bacillati</taxon>
        <taxon>Actinomycetota</taxon>
        <taxon>Actinomycetes</taxon>
        <taxon>Kitasatosporales</taxon>
        <taxon>Streptomycetaceae</taxon>
        <taxon>Streptomyces</taxon>
    </lineage>
</organism>
<sequence>MISADFDEAGLSRGGAIPRFDFNPPEERVPGFEIIDLATLHERRRRRRSRPDLLTQ</sequence>
<dbReference type="RefSeq" id="WP_334574045.1">
    <property type="nucleotide sequence ID" value="NZ_JBEZVE010000010.1"/>
</dbReference>
<name>A0ABV2ZJN6_9ACTN</name>
<dbReference type="EMBL" id="JBEZVE010000010">
    <property type="protein sequence ID" value="MEU3782771.1"/>
    <property type="molecule type" value="Genomic_DNA"/>
</dbReference>
<dbReference type="Proteomes" id="UP001550739">
    <property type="component" value="Unassembled WGS sequence"/>
</dbReference>
<keyword evidence="3" id="KW-1185">Reference proteome</keyword>
<comment type="caution">
    <text evidence="2">The sequence shown here is derived from an EMBL/GenBank/DDBJ whole genome shotgun (WGS) entry which is preliminary data.</text>
</comment>
<protein>
    <submittedName>
        <fullName evidence="2">Uncharacterized protein</fullName>
    </submittedName>
</protein>
<reference evidence="2 3" key="1">
    <citation type="submission" date="2024-06" db="EMBL/GenBank/DDBJ databases">
        <title>The Natural Products Discovery Center: Release of the First 8490 Sequenced Strains for Exploring Actinobacteria Biosynthetic Diversity.</title>
        <authorList>
            <person name="Kalkreuter E."/>
            <person name="Kautsar S.A."/>
            <person name="Yang D."/>
            <person name="Bader C.D."/>
            <person name="Teijaro C.N."/>
            <person name="Fluegel L."/>
            <person name="Davis C.M."/>
            <person name="Simpson J.R."/>
            <person name="Lauterbach L."/>
            <person name="Steele A.D."/>
            <person name="Gui C."/>
            <person name="Meng S."/>
            <person name="Li G."/>
            <person name="Viehrig K."/>
            <person name="Ye F."/>
            <person name="Su P."/>
            <person name="Kiefer A.F."/>
            <person name="Nichols A."/>
            <person name="Cepeda A.J."/>
            <person name="Yan W."/>
            <person name="Fan B."/>
            <person name="Jiang Y."/>
            <person name="Adhikari A."/>
            <person name="Zheng C.-J."/>
            <person name="Schuster L."/>
            <person name="Cowan T.M."/>
            <person name="Smanski M.J."/>
            <person name="Chevrette M.G."/>
            <person name="De Carvalho L.P.S."/>
            <person name="Shen B."/>
        </authorList>
    </citation>
    <scope>NUCLEOTIDE SEQUENCE [LARGE SCALE GENOMIC DNA]</scope>
    <source>
        <strain evidence="2 3">NPDC033843</strain>
    </source>
</reference>
<evidence type="ECO:0000313" key="3">
    <source>
        <dbReference type="Proteomes" id="UP001550739"/>
    </source>
</evidence>
<evidence type="ECO:0000256" key="1">
    <source>
        <dbReference type="SAM" id="MobiDB-lite"/>
    </source>
</evidence>
<gene>
    <name evidence="2" type="ORF">AB0E89_19770</name>
</gene>
<evidence type="ECO:0000313" key="2">
    <source>
        <dbReference type="EMBL" id="MEU3782771.1"/>
    </source>
</evidence>
<proteinExistence type="predicted"/>